<evidence type="ECO:0000313" key="3">
    <source>
        <dbReference type="Proteomes" id="UP001266305"/>
    </source>
</evidence>
<keyword evidence="1" id="KW-0812">Transmembrane</keyword>
<reference evidence="2 3" key="1">
    <citation type="submission" date="2023-05" db="EMBL/GenBank/DDBJ databases">
        <title>B98-5 Cell Line De Novo Hybrid Assembly: An Optical Mapping Approach.</title>
        <authorList>
            <person name="Kananen K."/>
            <person name="Auerbach J.A."/>
            <person name="Kautto E."/>
            <person name="Blachly J.S."/>
        </authorList>
    </citation>
    <scope>NUCLEOTIDE SEQUENCE [LARGE SCALE GENOMIC DNA]</scope>
    <source>
        <strain evidence="2">B95-8</strain>
        <tissue evidence="2">Cell line</tissue>
    </source>
</reference>
<keyword evidence="3" id="KW-1185">Reference proteome</keyword>
<sequence>MVQHELWAALSGAPGVALACCFVAAAVALRWSGRRTARDAVARARQRQRAGLESMDRAAQRFRLQ</sequence>
<organism evidence="2 3">
    <name type="scientific">Saguinus oedipus</name>
    <name type="common">Cotton-top tamarin</name>
    <name type="synonym">Oedipomidas oedipus</name>
    <dbReference type="NCBI Taxonomy" id="9490"/>
    <lineage>
        <taxon>Eukaryota</taxon>
        <taxon>Metazoa</taxon>
        <taxon>Chordata</taxon>
        <taxon>Craniata</taxon>
        <taxon>Vertebrata</taxon>
        <taxon>Euteleostomi</taxon>
        <taxon>Mammalia</taxon>
        <taxon>Eutheria</taxon>
        <taxon>Euarchontoglires</taxon>
        <taxon>Primates</taxon>
        <taxon>Haplorrhini</taxon>
        <taxon>Platyrrhini</taxon>
        <taxon>Cebidae</taxon>
        <taxon>Callitrichinae</taxon>
        <taxon>Saguinus</taxon>
    </lineage>
</organism>
<feature type="non-terminal residue" evidence="2">
    <location>
        <position position="65"/>
    </location>
</feature>
<evidence type="ECO:0000313" key="2">
    <source>
        <dbReference type="EMBL" id="KAK2106670.1"/>
    </source>
</evidence>
<comment type="caution">
    <text evidence="2">The sequence shown here is derived from an EMBL/GenBank/DDBJ whole genome shotgun (WGS) entry which is preliminary data.</text>
</comment>
<dbReference type="EMBL" id="JASSZA010000007">
    <property type="protein sequence ID" value="KAK2106670.1"/>
    <property type="molecule type" value="Genomic_DNA"/>
</dbReference>
<keyword evidence="1" id="KW-0472">Membrane</keyword>
<keyword evidence="1" id="KW-1133">Transmembrane helix</keyword>
<gene>
    <name evidence="2" type="ORF">P7K49_016184</name>
</gene>
<name>A0ABQ9VBD8_SAGOE</name>
<proteinExistence type="predicted"/>
<feature type="transmembrane region" description="Helical" evidence="1">
    <location>
        <begin position="6"/>
        <end position="29"/>
    </location>
</feature>
<evidence type="ECO:0000256" key="1">
    <source>
        <dbReference type="SAM" id="Phobius"/>
    </source>
</evidence>
<accession>A0ABQ9VBD8</accession>
<dbReference type="Proteomes" id="UP001266305">
    <property type="component" value="Unassembled WGS sequence"/>
</dbReference>
<protein>
    <submittedName>
        <fullName evidence="2">Uncharacterized protein</fullName>
    </submittedName>
</protein>